<organism evidence="2 3">
    <name type="scientific">Cadophora malorum</name>
    <dbReference type="NCBI Taxonomy" id="108018"/>
    <lineage>
        <taxon>Eukaryota</taxon>
        <taxon>Fungi</taxon>
        <taxon>Dikarya</taxon>
        <taxon>Ascomycota</taxon>
        <taxon>Pezizomycotina</taxon>
        <taxon>Leotiomycetes</taxon>
        <taxon>Helotiales</taxon>
        <taxon>Ploettnerulaceae</taxon>
        <taxon>Cadophora</taxon>
    </lineage>
</organism>
<keyword evidence="3" id="KW-1185">Reference proteome</keyword>
<dbReference type="Proteomes" id="UP000664132">
    <property type="component" value="Unassembled WGS sequence"/>
</dbReference>
<name>A0A8H7T760_9HELO</name>
<feature type="region of interest" description="Disordered" evidence="1">
    <location>
        <begin position="106"/>
        <end position="127"/>
    </location>
</feature>
<proteinExistence type="predicted"/>
<evidence type="ECO:0000313" key="3">
    <source>
        <dbReference type="Proteomes" id="UP000664132"/>
    </source>
</evidence>
<evidence type="ECO:0000256" key="1">
    <source>
        <dbReference type="SAM" id="MobiDB-lite"/>
    </source>
</evidence>
<comment type="caution">
    <text evidence="2">The sequence shown here is derived from an EMBL/GenBank/DDBJ whole genome shotgun (WGS) entry which is preliminary data.</text>
</comment>
<feature type="compositionally biased region" description="Polar residues" evidence="1">
    <location>
        <begin position="115"/>
        <end position="127"/>
    </location>
</feature>
<evidence type="ECO:0000313" key="2">
    <source>
        <dbReference type="EMBL" id="KAG4413702.1"/>
    </source>
</evidence>
<dbReference type="AlphaFoldDB" id="A0A8H7T760"/>
<dbReference type="EMBL" id="JAFJYH010000300">
    <property type="protein sequence ID" value="KAG4413702.1"/>
    <property type="molecule type" value="Genomic_DNA"/>
</dbReference>
<reference evidence="2" key="1">
    <citation type="submission" date="2021-02" db="EMBL/GenBank/DDBJ databases">
        <title>Genome sequence Cadophora malorum strain M34.</title>
        <authorList>
            <person name="Stefanovic E."/>
            <person name="Vu D."/>
            <person name="Scully C."/>
            <person name="Dijksterhuis J."/>
            <person name="Roader J."/>
            <person name="Houbraken J."/>
        </authorList>
    </citation>
    <scope>NUCLEOTIDE SEQUENCE</scope>
    <source>
        <strain evidence="2">M34</strain>
    </source>
</reference>
<sequence>MAETPMRQTLMQALQMEDWIDRLGKPVGKVPYAALLGSDILKPDRCEMDGGVDEREPRRTIEHWQEDAPRCSRPMDPCYGAGTAEVRLNDKKVNFAEPGLKYSEYHAESIPSPTPSKKNISVQTVEK</sequence>
<gene>
    <name evidence="2" type="ORF">IFR04_013171</name>
</gene>
<accession>A0A8H7T760</accession>
<protein>
    <submittedName>
        <fullName evidence="2">Uncharacterized protein</fullName>
    </submittedName>
</protein>